<dbReference type="Proteomes" id="UP000187283">
    <property type="component" value="Unassembled WGS sequence"/>
</dbReference>
<keyword evidence="8" id="KW-0443">Lipid metabolism</keyword>
<keyword evidence="6 11" id="KW-1133">Transmembrane helix</keyword>
<dbReference type="GO" id="GO:0005789">
    <property type="term" value="C:endoplasmic reticulum membrane"/>
    <property type="evidence" value="ECO:0007669"/>
    <property type="project" value="UniProtKB-SubCell"/>
</dbReference>
<keyword evidence="9 11" id="KW-0472">Membrane</keyword>
<dbReference type="EMBL" id="LSSN01001148">
    <property type="protein sequence ID" value="OMJ20815.1"/>
    <property type="molecule type" value="Genomic_DNA"/>
</dbReference>
<dbReference type="PANTHER" id="PTHR10556">
    <property type="entry name" value="3-OXO-5-ALPHA-STEROID 4-DEHYDROGENASE"/>
    <property type="match status" value="1"/>
</dbReference>
<evidence type="ECO:0000256" key="8">
    <source>
        <dbReference type="ARBA" id="ARBA00023098"/>
    </source>
</evidence>
<evidence type="ECO:0000313" key="13">
    <source>
        <dbReference type="EMBL" id="OMJ20815.1"/>
    </source>
</evidence>
<evidence type="ECO:0000256" key="3">
    <source>
        <dbReference type="ARBA" id="ARBA00022516"/>
    </source>
</evidence>
<dbReference type="InterPro" id="IPR029071">
    <property type="entry name" value="Ubiquitin-like_domsf"/>
</dbReference>
<keyword evidence="5" id="KW-0521">NADP</keyword>
<evidence type="ECO:0000256" key="4">
    <source>
        <dbReference type="ARBA" id="ARBA00022692"/>
    </source>
</evidence>
<evidence type="ECO:0000256" key="9">
    <source>
        <dbReference type="ARBA" id="ARBA00023136"/>
    </source>
</evidence>
<dbReference type="Gene3D" id="3.10.20.90">
    <property type="entry name" value="Phosphatidylinositol 3-kinase Catalytic Subunit, Chain A, domain 1"/>
    <property type="match status" value="1"/>
</dbReference>
<dbReference type="PANTHER" id="PTHR10556:SF28">
    <property type="entry name" value="VERY-LONG-CHAIN ENOYL-COA REDUCTASE"/>
    <property type="match status" value="1"/>
</dbReference>
<evidence type="ECO:0000256" key="2">
    <source>
        <dbReference type="ARBA" id="ARBA00007742"/>
    </source>
</evidence>
<dbReference type="Pfam" id="PF02544">
    <property type="entry name" value="Steroid_dh"/>
    <property type="match status" value="1"/>
</dbReference>
<keyword evidence="3" id="KW-0444">Lipid biosynthesis</keyword>
<name>A0A1R1Y1W1_9FUNG</name>
<dbReference type="InterPro" id="IPR039357">
    <property type="entry name" value="SRD5A/TECR"/>
</dbReference>
<evidence type="ECO:0000256" key="6">
    <source>
        <dbReference type="ARBA" id="ARBA00022989"/>
    </source>
</evidence>
<reference evidence="13 14" key="1">
    <citation type="submission" date="2017-01" db="EMBL/GenBank/DDBJ databases">
        <authorList>
            <person name="Mah S.A."/>
            <person name="Swanson W.J."/>
            <person name="Moy G.W."/>
            <person name="Vacquier V.D."/>
        </authorList>
    </citation>
    <scope>NUCLEOTIDE SEQUENCE [LARGE SCALE GENOMIC DNA]</scope>
    <source>
        <strain evidence="13 14">GSMNP</strain>
    </source>
</reference>
<dbReference type="Gene3D" id="1.20.120.1630">
    <property type="match status" value="1"/>
</dbReference>
<proteinExistence type="inferred from homology"/>
<keyword evidence="14" id="KW-1185">Reference proteome</keyword>
<dbReference type="CDD" id="cd17039">
    <property type="entry name" value="Ubl_ubiquitin_like"/>
    <property type="match status" value="1"/>
</dbReference>
<feature type="transmembrane region" description="Helical" evidence="11">
    <location>
        <begin position="198"/>
        <end position="220"/>
    </location>
</feature>
<accession>A0A1R1Y1W1</accession>
<sequence>MKVSVIKQKRSSKSKTSDSSKNVAPPTPVDFEVTDSSTVLDLKEKIHKKLGILVVQQRLSVDGGKKVLKDSDIISSIGLDKNESILLKDLGKQISWKTVFLIEYGGPIIIHFLIYNLPSIFYLKSFEHSNAQYAMYLMAIAHYVKRELETLFVHRFSHATMPFTNLFKNCFHYYVLGGVLLAYFNYMPQFGKGSPFDLATSSFSITIAVLLFIVFELSNLSTHVTLMNLRPAGSTVRKIPYGYGFSLVSCPNYLFEILSWVSFSIISPSYFSWLFIIVSSGQMYLWAVKKHKQYKKEFTDYPKNRTAIFPFIA</sequence>
<evidence type="ECO:0000256" key="11">
    <source>
        <dbReference type="SAM" id="Phobius"/>
    </source>
</evidence>
<dbReference type="GO" id="GO:0016627">
    <property type="term" value="F:oxidoreductase activity, acting on the CH-CH group of donors"/>
    <property type="evidence" value="ECO:0007669"/>
    <property type="project" value="InterPro"/>
</dbReference>
<keyword evidence="4 11" id="KW-0812">Transmembrane</keyword>
<dbReference type="Pfam" id="PF00240">
    <property type="entry name" value="ubiquitin"/>
    <property type="match status" value="1"/>
</dbReference>
<feature type="transmembrane region" description="Helical" evidence="11">
    <location>
        <begin position="166"/>
        <end position="186"/>
    </location>
</feature>
<dbReference type="GO" id="GO:0042761">
    <property type="term" value="P:very long-chain fatty acid biosynthetic process"/>
    <property type="evidence" value="ECO:0007669"/>
    <property type="project" value="TreeGrafter"/>
</dbReference>
<keyword evidence="7" id="KW-0560">Oxidoreductase</keyword>
<dbReference type="SUPFAM" id="SSF54236">
    <property type="entry name" value="Ubiquitin-like"/>
    <property type="match status" value="1"/>
</dbReference>
<dbReference type="PROSITE" id="PS50244">
    <property type="entry name" value="S5A_REDUCTASE"/>
    <property type="match status" value="1"/>
</dbReference>
<dbReference type="InterPro" id="IPR000626">
    <property type="entry name" value="Ubiquitin-like_dom"/>
</dbReference>
<evidence type="ECO:0000256" key="1">
    <source>
        <dbReference type="ARBA" id="ARBA00004477"/>
    </source>
</evidence>
<evidence type="ECO:0000256" key="10">
    <source>
        <dbReference type="SAM" id="MobiDB-lite"/>
    </source>
</evidence>
<feature type="domain" description="Ubiquitin-like" evidence="12">
    <location>
        <begin position="1"/>
        <end position="87"/>
    </location>
</feature>
<dbReference type="SMART" id="SM00213">
    <property type="entry name" value="UBQ"/>
    <property type="match status" value="1"/>
</dbReference>
<dbReference type="AlphaFoldDB" id="A0A1R1Y1W1"/>
<feature type="transmembrane region" description="Helical" evidence="11">
    <location>
        <begin position="269"/>
        <end position="288"/>
    </location>
</feature>
<dbReference type="InterPro" id="IPR001104">
    <property type="entry name" value="3-oxo-5_a-steroid_4-DH_C"/>
</dbReference>
<comment type="similarity">
    <text evidence="2">Belongs to the steroid 5-alpha reductase family.</text>
</comment>
<dbReference type="STRING" id="133412.A0A1R1Y1W1"/>
<evidence type="ECO:0000256" key="5">
    <source>
        <dbReference type="ARBA" id="ARBA00022857"/>
    </source>
</evidence>
<organism evidence="13 14">
    <name type="scientific">Smittium culicis</name>
    <dbReference type="NCBI Taxonomy" id="133412"/>
    <lineage>
        <taxon>Eukaryota</taxon>
        <taxon>Fungi</taxon>
        <taxon>Fungi incertae sedis</taxon>
        <taxon>Zoopagomycota</taxon>
        <taxon>Kickxellomycotina</taxon>
        <taxon>Harpellomycetes</taxon>
        <taxon>Harpellales</taxon>
        <taxon>Legeriomycetaceae</taxon>
        <taxon>Smittium</taxon>
    </lineage>
</organism>
<evidence type="ECO:0000313" key="14">
    <source>
        <dbReference type="Proteomes" id="UP000187283"/>
    </source>
</evidence>
<protein>
    <submittedName>
        <fullName evidence="13">Putative enoyl reductase</fullName>
    </submittedName>
</protein>
<evidence type="ECO:0000256" key="7">
    <source>
        <dbReference type="ARBA" id="ARBA00023002"/>
    </source>
</evidence>
<feature type="region of interest" description="Disordered" evidence="10">
    <location>
        <begin position="1"/>
        <end position="28"/>
    </location>
</feature>
<dbReference type="PROSITE" id="PS50053">
    <property type="entry name" value="UBIQUITIN_2"/>
    <property type="match status" value="1"/>
</dbReference>
<gene>
    <name evidence="13" type="ORF">AYI70_g3867</name>
</gene>
<evidence type="ECO:0000259" key="12">
    <source>
        <dbReference type="PROSITE" id="PS50053"/>
    </source>
</evidence>
<comment type="subcellular location">
    <subcellularLocation>
        <location evidence="1">Endoplasmic reticulum membrane</location>
        <topology evidence="1">Multi-pass membrane protein</topology>
    </subcellularLocation>
</comment>
<dbReference type="OrthoDB" id="540503at2759"/>
<comment type="caution">
    <text evidence="13">The sequence shown here is derived from an EMBL/GenBank/DDBJ whole genome shotgun (WGS) entry which is preliminary data.</text>
</comment>
<feature type="transmembrane region" description="Helical" evidence="11">
    <location>
        <begin position="241"/>
        <end position="263"/>
    </location>
</feature>